<proteinExistence type="predicted"/>
<reference evidence="1 2" key="1">
    <citation type="journal article" date="2022" name="New Phytol.">
        <title>Ecological generalism drives hyperdiversity of secondary metabolite gene clusters in xylarialean endophytes.</title>
        <authorList>
            <person name="Franco M.E.E."/>
            <person name="Wisecaver J.H."/>
            <person name="Arnold A.E."/>
            <person name="Ju Y.M."/>
            <person name="Slot J.C."/>
            <person name="Ahrendt S."/>
            <person name="Moore L.P."/>
            <person name="Eastman K.E."/>
            <person name="Scott K."/>
            <person name="Konkel Z."/>
            <person name="Mondo S.J."/>
            <person name="Kuo A."/>
            <person name="Hayes R.D."/>
            <person name="Haridas S."/>
            <person name="Andreopoulos B."/>
            <person name="Riley R."/>
            <person name="LaButti K."/>
            <person name="Pangilinan J."/>
            <person name="Lipzen A."/>
            <person name="Amirebrahimi M."/>
            <person name="Yan J."/>
            <person name="Adam C."/>
            <person name="Keymanesh K."/>
            <person name="Ng V."/>
            <person name="Louie K."/>
            <person name="Northen T."/>
            <person name="Drula E."/>
            <person name="Henrissat B."/>
            <person name="Hsieh H.M."/>
            <person name="Youens-Clark K."/>
            <person name="Lutzoni F."/>
            <person name="Miadlikowska J."/>
            <person name="Eastwood D.C."/>
            <person name="Hamelin R.C."/>
            <person name="Grigoriev I.V."/>
            <person name="U'Ren J.M."/>
        </authorList>
    </citation>
    <scope>NUCLEOTIDE SEQUENCE [LARGE SCALE GENOMIC DNA]</scope>
    <source>
        <strain evidence="1 2">ER1909</strain>
    </source>
</reference>
<comment type="caution">
    <text evidence="1">The sequence shown here is derived from an EMBL/GenBank/DDBJ whole genome shotgun (WGS) entry which is preliminary data.</text>
</comment>
<dbReference type="Proteomes" id="UP001497680">
    <property type="component" value="Unassembled WGS sequence"/>
</dbReference>
<organism evidence="1 2">
    <name type="scientific">Hypoxylon rubiginosum</name>
    <dbReference type="NCBI Taxonomy" id="110542"/>
    <lineage>
        <taxon>Eukaryota</taxon>
        <taxon>Fungi</taxon>
        <taxon>Dikarya</taxon>
        <taxon>Ascomycota</taxon>
        <taxon>Pezizomycotina</taxon>
        <taxon>Sordariomycetes</taxon>
        <taxon>Xylariomycetidae</taxon>
        <taxon>Xylariales</taxon>
        <taxon>Hypoxylaceae</taxon>
        <taxon>Hypoxylon</taxon>
    </lineage>
</organism>
<sequence length="286" mass="31786">MDIASLLKTPNSNEPSSPPHYTTPSAAAAAIPTGIDSRAQSYAPACSGDPLVLTEGVRGSRSMPLHASESPAKRQSKWSPDEDKMIIDLRASGMKWEDISKRLPGRSAISCRLHYQNYLEKRAEWDEEKKNKLSRLYEKFKEDMWKQIANEMGVPWRTVEKMHWQLGEVEIARRAGANLFNPNFSTPPSDADLTRSYSRGGTSSSSRPLASRRESVSHHMTVHPEHPPEDYGYTHHGMPLAPIQTQRQSLLGVNELMTGISPATSFTSGSVRDTKQYGIPDRGGVI</sequence>
<evidence type="ECO:0000313" key="1">
    <source>
        <dbReference type="EMBL" id="KAI6082425.1"/>
    </source>
</evidence>
<protein>
    <submittedName>
        <fullName evidence="1">Uncharacterized protein</fullName>
    </submittedName>
</protein>
<name>A0ACC0CPV8_9PEZI</name>
<dbReference type="EMBL" id="MU394371">
    <property type="protein sequence ID" value="KAI6082425.1"/>
    <property type="molecule type" value="Genomic_DNA"/>
</dbReference>
<keyword evidence="2" id="KW-1185">Reference proteome</keyword>
<accession>A0ACC0CPV8</accession>
<gene>
    <name evidence="1" type="ORF">F4821DRAFT_281832</name>
</gene>
<evidence type="ECO:0000313" key="2">
    <source>
        <dbReference type="Proteomes" id="UP001497680"/>
    </source>
</evidence>